<accession>A0AAE0Z8Y1</accession>
<reference evidence="1" key="1">
    <citation type="journal article" date="2023" name="G3 (Bethesda)">
        <title>A reference genome for the long-term kleptoplast-retaining sea slug Elysia crispata morphotype clarki.</title>
        <authorList>
            <person name="Eastman K.E."/>
            <person name="Pendleton A.L."/>
            <person name="Shaikh M.A."/>
            <person name="Suttiyut T."/>
            <person name="Ogas R."/>
            <person name="Tomko P."/>
            <person name="Gavelis G."/>
            <person name="Widhalm J.R."/>
            <person name="Wisecaver J.H."/>
        </authorList>
    </citation>
    <scope>NUCLEOTIDE SEQUENCE</scope>
    <source>
        <strain evidence="1">ECLA1</strain>
    </source>
</reference>
<dbReference type="EMBL" id="JAWDGP010004388">
    <property type="protein sequence ID" value="KAK3764815.1"/>
    <property type="molecule type" value="Genomic_DNA"/>
</dbReference>
<proteinExistence type="predicted"/>
<dbReference type="Proteomes" id="UP001283361">
    <property type="component" value="Unassembled WGS sequence"/>
</dbReference>
<organism evidence="1 2">
    <name type="scientific">Elysia crispata</name>
    <name type="common">lettuce slug</name>
    <dbReference type="NCBI Taxonomy" id="231223"/>
    <lineage>
        <taxon>Eukaryota</taxon>
        <taxon>Metazoa</taxon>
        <taxon>Spiralia</taxon>
        <taxon>Lophotrochozoa</taxon>
        <taxon>Mollusca</taxon>
        <taxon>Gastropoda</taxon>
        <taxon>Heterobranchia</taxon>
        <taxon>Euthyneura</taxon>
        <taxon>Panpulmonata</taxon>
        <taxon>Sacoglossa</taxon>
        <taxon>Placobranchoidea</taxon>
        <taxon>Plakobranchidae</taxon>
        <taxon>Elysia</taxon>
    </lineage>
</organism>
<comment type="caution">
    <text evidence="1">The sequence shown here is derived from an EMBL/GenBank/DDBJ whole genome shotgun (WGS) entry which is preliminary data.</text>
</comment>
<name>A0AAE0Z8Y1_9GAST</name>
<protein>
    <submittedName>
        <fullName evidence="1">Uncharacterized protein</fullName>
    </submittedName>
</protein>
<feature type="non-terminal residue" evidence="1">
    <location>
        <position position="1"/>
    </location>
</feature>
<evidence type="ECO:0000313" key="2">
    <source>
        <dbReference type="Proteomes" id="UP001283361"/>
    </source>
</evidence>
<dbReference type="AlphaFoldDB" id="A0AAE0Z8Y1"/>
<sequence length="122" mass="13740">MRPSLDPSSLITLRPDLWSQASNTGPEPGTHNFPSISMTLSLGSSLVCVFVRTLAKIVLFIAWQIWFIPVYCRGQHVSSVTLSFSFNQTREVEYFKDPFDNTVTDIGDIQLAFSGPLRLQRM</sequence>
<keyword evidence="2" id="KW-1185">Reference proteome</keyword>
<gene>
    <name evidence="1" type="ORF">RRG08_005822</name>
</gene>
<evidence type="ECO:0000313" key="1">
    <source>
        <dbReference type="EMBL" id="KAK3764815.1"/>
    </source>
</evidence>